<evidence type="ECO:0008006" key="4">
    <source>
        <dbReference type="Google" id="ProtNLM"/>
    </source>
</evidence>
<keyword evidence="1" id="KW-1133">Transmembrane helix</keyword>
<accession>A0A1G6BBK1</accession>
<feature type="transmembrane region" description="Helical" evidence="1">
    <location>
        <begin position="94"/>
        <end position="115"/>
    </location>
</feature>
<name>A0A1G6BBK1_9HYPH</name>
<dbReference type="STRING" id="665467.SAMN02982931_01453"/>
<gene>
    <name evidence="2" type="ORF">SAMN02982931_01453</name>
</gene>
<evidence type="ECO:0000313" key="2">
    <source>
        <dbReference type="EMBL" id="SDB17976.1"/>
    </source>
</evidence>
<dbReference type="EMBL" id="FMXQ01000002">
    <property type="protein sequence ID" value="SDB17976.1"/>
    <property type="molecule type" value="Genomic_DNA"/>
</dbReference>
<keyword evidence="1" id="KW-0812">Transmembrane</keyword>
<dbReference type="Proteomes" id="UP000199071">
    <property type="component" value="Unassembled WGS sequence"/>
</dbReference>
<evidence type="ECO:0000313" key="3">
    <source>
        <dbReference type="Proteomes" id="UP000199071"/>
    </source>
</evidence>
<feature type="transmembrane region" description="Helical" evidence="1">
    <location>
        <begin position="168"/>
        <end position="187"/>
    </location>
</feature>
<protein>
    <recommendedName>
        <fullName evidence="4">O-antigen ligase</fullName>
    </recommendedName>
</protein>
<feature type="transmembrane region" description="Helical" evidence="1">
    <location>
        <begin position="388"/>
        <end position="406"/>
    </location>
</feature>
<feature type="transmembrane region" description="Helical" evidence="1">
    <location>
        <begin position="68"/>
        <end position="88"/>
    </location>
</feature>
<feature type="transmembrane region" description="Helical" evidence="1">
    <location>
        <begin position="332"/>
        <end position="356"/>
    </location>
</feature>
<proteinExistence type="predicted"/>
<dbReference type="OrthoDB" id="9796592at2"/>
<feature type="transmembrane region" description="Helical" evidence="1">
    <location>
        <begin position="45"/>
        <end position="61"/>
    </location>
</feature>
<keyword evidence="3" id="KW-1185">Reference proteome</keyword>
<dbReference type="PANTHER" id="PTHR37422:SF21">
    <property type="entry name" value="EXOQ-LIKE PROTEIN"/>
    <property type="match status" value="1"/>
</dbReference>
<keyword evidence="1" id="KW-0472">Membrane</keyword>
<feature type="transmembrane region" description="Helical" evidence="1">
    <location>
        <begin position="216"/>
        <end position="233"/>
    </location>
</feature>
<dbReference type="PANTHER" id="PTHR37422">
    <property type="entry name" value="TEICHURONIC ACID BIOSYNTHESIS PROTEIN TUAE"/>
    <property type="match status" value="1"/>
</dbReference>
<feature type="transmembrane region" description="Helical" evidence="1">
    <location>
        <begin position="363"/>
        <end position="382"/>
    </location>
</feature>
<evidence type="ECO:0000256" key="1">
    <source>
        <dbReference type="SAM" id="Phobius"/>
    </source>
</evidence>
<feature type="transmembrane region" description="Helical" evidence="1">
    <location>
        <begin position="194"/>
        <end position="210"/>
    </location>
</feature>
<reference evidence="2 3" key="1">
    <citation type="submission" date="2016-10" db="EMBL/GenBank/DDBJ databases">
        <authorList>
            <person name="de Groot N.N."/>
        </authorList>
    </citation>
    <scope>NUCLEOTIDE SEQUENCE [LARGE SCALE GENOMIC DNA]</scope>
    <source>
        <strain evidence="2 3">ATCC 35022</strain>
    </source>
</reference>
<sequence length="432" mass="47484">MSIGAANDGLASGELDWAFGRRIADWTIAVVVFLGAFVIAEPAPYELLLAPVIVVWALFGLKLNRHILPLIVLLGIYSAGGFLALTQLPDPASQLIYVVVTFFLALSAIFFAAVVSEAPERRCRIIANAYIAAATVTALLGIVGYFHLVPGSDLFLLYDRAKGTFQDPNVFAPFLVLPIILLYRDILTTPLHRSFWKAAILLVLLFAIFLAFSRAAWGMTVFAGLAITAIGYITSPRGLPRLRIVSLFGIGILIVALMVAVALTIPQVNDLFADRGTSLLEDYDAGPDGRFGRHLQGFYLVLERPLGLGPFVFADLLGGDEHNMWLKGFTTYGWIGGFAYIALAIWTLVAATPLLFKPRPWQSFVQCVYVVFVGHLLIHNVIDNDHWRHVFLLYGLLWGAIAAEKLHRRADRQRMATAVQPPLIEYAAPRPG</sequence>
<organism evidence="2 3">
    <name type="scientific">Bauldia litoralis</name>
    <dbReference type="NCBI Taxonomy" id="665467"/>
    <lineage>
        <taxon>Bacteria</taxon>
        <taxon>Pseudomonadati</taxon>
        <taxon>Pseudomonadota</taxon>
        <taxon>Alphaproteobacteria</taxon>
        <taxon>Hyphomicrobiales</taxon>
        <taxon>Kaistiaceae</taxon>
        <taxon>Bauldia</taxon>
    </lineage>
</organism>
<feature type="transmembrane region" description="Helical" evidence="1">
    <location>
        <begin position="127"/>
        <end position="148"/>
    </location>
</feature>
<dbReference type="AlphaFoldDB" id="A0A1G6BBK1"/>
<feature type="transmembrane region" description="Helical" evidence="1">
    <location>
        <begin position="245"/>
        <end position="265"/>
    </location>
</feature>
<dbReference type="RefSeq" id="WP_090875705.1">
    <property type="nucleotide sequence ID" value="NZ_FMXQ01000002.1"/>
</dbReference>
<dbReference type="InterPro" id="IPR051533">
    <property type="entry name" value="WaaL-like"/>
</dbReference>